<dbReference type="eggNOG" id="ENOG502ZAK3">
    <property type="taxonomic scope" value="Bacteria"/>
</dbReference>
<evidence type="ECO:0000256" key="1">
    <source>
        <dbReference type="SAM" id="MobiDB-lite"/>
    </source>
</evidence>
<dbReference type="EMBL" id="CBLX010000006">
    <property type="protein sequence ID" value="CDG38954.1"/>
    <property type="molecule type" value="Genomic_DNA"/>
</dbReference>
<feature type="compositionally biased region" description="Basic and acidic residues" evidence="1">
    <location>
        <begin position="141"/>
        <end position="155"/>
    </location>
</feature>
<comment type="caution">
    <text evidence="2">The sequence shown here is derived from an EMBL/GenBank/DDBJ whole genome shotgun (WGS) entry which is preliminary data.</text>
</comment>
<reference evidence="2 3" key="2">
    <citation type="journal article" date="2014" name="PLoS ONE">
        <title>Evolution of mitochondria reconstructed from the energy metabolism of living bacteria.</title>
        <authorList>
            <person name="Degli Esposti M."/>
            <person name="Chouaia B."/>
            <person name="Comandatore F."/>
            <person name="Crotti E."/>
            <person name="Sassera D."/>
            <person name="Lievens P.M."/>
            <person name="Daffonchio D."/>
            <person name="Bandi C."/>
        </authorList>
    </citation>
    <scope>NUCLEOTIDE SEQUENCE [LARGE SCALE GENOMIC DNA]</scope>
    <source>
        <strain evidence="2 3">SF2.1</strain>
    </source>
</reference>
<dbReference type="RefSeq" id="WP_023977731.1">
    <property type="nucleotide sequence ID" value="NZ_CBLX010000006.1"/>
</dbReference>
<protein>
    <submittedName>
        <fullName evidence="2">Uncharacterized protein</fullName>
    </submittedName>
</protein>
<dbReference type="Proteomes" id="UP000027583">
    <property type="component" value="Unassembled WGS sequence"/>
</dbReference>
<accession>A0A060QCS8</accession>
<feature type="region of interest" description="Disordered" evidence="1">
    <location>
        <begin position="136"/>
        <end position="155"/>
    </location>
</feature>
<name>A0A060QCS8_9PROT</name>
<proteinExistence type="predicted"/>
<evidence type="ECO:0000313" key="2">
    <source>
        <dbReference type="EMBL" id="CDG38954.1"/>
    </source>
</evidence>
<gene>
    <name evidence="2" type="ORF">ASAP_0909</name>
</gene>
<sequence>MSDANRNIARNADAGKYSAAQVRRFKEAEAHVKASNAPTLELTKRLVPTDIQMQHIATRFPSVKVGEYDELFGAGLSLVRDQYETMAPILTFEGRHGTNFRALKLHLDRIVDGVIRSAYGAAHFYEGKRLAAKDATNSFSNEHRDEDRQGVDGGDNRAAEMRTVAAEKAGHAWSLAVVAAGACEAYRDLMGSDWQPYQPKNSRSVSERAASEEAAALGF</sequence>
<dbReference type="AlphaFoldDB" id="A0A060QCS8"/>
<reference evidence="2 3" key="1">
    <citation type="journal article" date="2014" name="Genome Biol. Evol.">
        <title>Acetic acid bacteria genomes reveal functional traits for adaptation to life in insect guts.</title>
        <authorList>
            <person name="Chouaia B."/>
            <person name="Gaiarsa S."/>
            <person name="Crotti E."/>
            <person name="Comandatore F."/>
            <person name="Degli Esposti M."/>
            <person name="Ricci I."/>
            <person name="Alma A."/>
            <person name="Favia G."/>
            <person name="Bandi C."/>
            <person name="Daffonchio D."/>
        </authorList>
    </citation>
    <scope>NUCLEOTIDE SEQUENCE [LARGE SCALE GENOMIC DNA]</scope>
    <source>
        <strain evidence="2 3">SF2.1</strain>
    </source>
</reference>
<evidence type="ECO:0000313" key="3">
    <source>
        <dbReference type="Proteomes" id="UP000027583"/>
    </source>
</evidence>
<organism evidence="2 3">
    <name type="scientific">Asaia bogorensis</name>
    <dbReference type="NCBI Taxonomy" id="91915"/>
    <lineage>
        <taxon>Bacteria</taxon>
        <taxon>Pseudomonadati</taxon>
        <taxon>Pseudomonadota</taxon>
        <taxon>Alphaproteobacteria</taxon>
        <taxon>Acetobacterales</taxon>
        <taxon>Acetobacteraceae</taxon>
        <taxon>Asaia</taxon>
    </lineage>
</organism>